<evidence type="ECO:0000313" key="3">
    <source>
        <dbReference type="Proteomes" id="UP001482620"/>
    </source>
</evidence>
<keyword evidence="3" id="KW-1185">Reference proteome</keyword>
<gene>
    <name evidence="2" type="ORF">ILYODFUR_000798</name>
</gene>
<protein>
    <submittedName>
        <fullName evidence="2">Uncharacterized protein</fullName>
    </submittedName>
</protein>
<accession>A0ABV0V0A0</accession>
<evidence type="ECO:0000313" key="2">
    <source>
        <dbReference type="EMBL" id="MEQ2250439.1"/>
    </source>
</evidence>
<evidence type="ECO:0000256" key="1">
    <source>
        <dbReference type="SAM" id="MobiDB-lite"/>
    </source>
</evidence>
<organism evidence="2 3">
    <name type="scientific">Ilyodon furcidens</name>
    <name type="common">goldbreast splitfin</name>
    <dbReference type="NCBI Taxonomy" id="33524"/>
    <lineage>
        <taxon>Eukaryota</taxon>
        <taxon>Metazoa</taxon>
        <taxon>Chordata</taxon>
        <taxon>Craniata</taxon>
        <taxon>Vertebrata</taxon>
        <taxon>Euteleostomi</taxon>
        <taxon>Actinopterygii</taxon>
        <taxon>Neopterygii</taxon>
        <taxon>Teleostei</taxon>
        <taxon>Neoteleostei</taxon>
        <taxon>Acanthomorphata</taxon>
        <taxon>Ovalentaria</taxon>
        <taxon>Atherinomorphae</taxon>
        <taxon>Cyprinodontiformes</taxon>
        <taxon>Goodeidae</taxon>
        <taxon>Ilyodon</taxon>
    </lineage>
</organism>
<feature type="compositionally biased region" description="Polar residues" evidence="1">
    <location>
        <begin position="8"/>
        <end position="18"/>
    </location>
</feature>
<feature type="region of interest" description="Disordered" evidence="1">
    <location>
        <begin position="1"/>
        <end position="20"/>
    </location>
</feature>
<comment type="caution">
    <text evidence="2">The sequence shown here is derived from an EMBL/GenBank/DDBJ whole genome shotgun (WGS) entry which is preliminary data.</text>
</comment>
<dbReference type="Proteomes" id="UP001482620">
    <property type="component" value="Unassembled WGS sequence"/>
</dbReference>
<dbReference type="EMBL" id="JAHRIQ010092717">
    <property type="protein sequence ID" value="MEQ2250439.1"/>
    <property type="molecule type" value="Genomic_DNA"/>
</dbReference>
<proteinExistence type="predicted"/>
<sequence>MEVRNMTHSDSVSPTSPGTCLKLSRRELKLRLTGDSARRSQQTLKIRLGLPGLILPHHRSQLTIRQWSVESSAPLFIQVSKTCGRRSDDTTTKLIIKLGPGCPGAKSTYGHPYA</sequence>
<reference evidence="2 3" key="1">
    <citation type="submission" date="2021-06" db="EMBL/GenBank/DDBJ databases">
        <authorList>
            <person name="Palmer J.M."/>
        </authorList>
    </citation>
    <scope>NUCLEOTIDE SEQUENCE [LARGE SCALE GENOMIC DNA]</scope>
    <source>
        <strain evidence="3">if_2019</strain>
        <tissue evidence="2">Muscle</tissue>
    </source>
</reference>
<name>A0ABV0V0A0_9TELE</name>